<protein>
    <submittedName>
        <fullName evidence="1">Uncharacterized protein</fullName>
    </submittedName>
</protein>
<dbReference type="AlphaFoldDB" id="A0A9P6H271"/>
<comment type="caution">
    <text evidence="1">The sequence shown here is derived from an EMBL/GenBank/DDBJ whole genome shotgun (WGS) entry which is preliminary data.</text>
</comment>
<sequence length="342" mass="40627">MYFRNKKPVKNYVDIKYEKIESKGIQKFDIDMYISDDLPTSLDGYTSIFSIPKKTTSKNDLLITDYDYTFLTNLFPGINDQELISPIQRLDFLYTEPLSAKKYQIESSKYTKTELLTTLLNEIDKNGRDEFLKIKSFTLYNIYKALRRCIMVQMVRDRTSILKEVAFYGHLSGFKNCEDFLEFVSIRKTFILSNDFDDLLKRKIMMYVIFITSFEIRQLILEDNRVLKKFKDDGLTQLPGIQATLDSIIFGFYYKAFSARFSEDKNFYGVSLYKFFKNILNCSYKVNSKYQEIYNYFATVKSRNPYLKFINEISISDRDNEIIPLNFIDSMLYCYIEMFYPN</sequence>
<dbReference type="Proteomes" id="UP000740883">
    <property type="component" value="Unassembled WGS sequence"/>
</dbReference>
<reference evidence="1 2" key="1">
    <citation type="journal article" date="2020" name="Genome Biol. Evol.">
        <title>Comparative genomics of strictly vertically transmitted, feminizing microsporidia endosymbionts of amphipod crustaceans.</title>
        <authorList>
            <person name="Cormier A."/>
            <person name="Chebbi M.A."/>
            <person name="Giraud I."/>
            <person name="Wattier R."/>
            <person name="Teixeira M."/>
            <person name="Gilbert C."/>
            <person name="Rigaud T."/>
            <person name="Cordaux R."/>
        </authorList>
    </citation>
    <scope>NUCLEOTIDE SEQUENCE [LARGE SCALE GENOMIC DNA]</scope>
    <source>
        <strain evidence="1 2">Ou3-Ou53</strain>
    </source>
</reference>
<organism evidence="1 2">
    <name type="scientific">Nosema granulosis</name>
    <dbReference type="NCBI Taxonomy" id="83296"/>
    <lineage>
        <taxon>Eukaryota</taxon>
        <taxon>Fungi</taxon>
        <taxon>Fungi incertae sedis</taxon>
        <taxon>Microsporidia</taxon>
        <taxon>Nosematidae</taxon>
        <taxon>Nosema</taxon>
    </lineage>
</organism>
<gene>
    <name evidence="1" type="ORF">NGRA_0341</name>
</gene>
<accession>A0A9P6H271</accession>
<proteinExistence type="predicted"/>
<evidence type="ECO:0000313" key="1">
    <source>
        <dbReference type="EMBL" id="KAF9764732.1"/>
    </source>
</evidence>
<evidence type="ECO:0000313" key="2">
    <source>
        <dbReference type="Proteomes" id="UP000740883"/>
    </source>
</evidence>
<keyword evidence="2" id="KW-1185">Reference proteome</keyword>
<dbReference type="EMBL" id="SBJO01000011">
    <property type="protein sequence ID" value="KAF9764732.1"/>
    <property type="molecule type" value="Genomic_DNA"/>
</dbReference>
<name>A0A9P6H271_9MICR</name>